<dbReference type="Pfam" id="PF01740">
    <property type="entry name" value="STAS"/>
    <property type="match status" value="1"/>
</dbReference>
<dbReference type="SUPFAM" id="SSF52091">
    <property type="entry name" value="SpoIIaa-like"/>
    <property type="match status" value="1"/>
</dbReference>
<evidence type="ECO:0000256" key="1">
    <source>
        <dbReference type="ARBA" id="ARBA00009013"/>
    </source>
</evidence>
<dbReference type="KEGG" id="tgi:RBB81_11315"/>
<accession>A0AAU7Z7J3</accession>
<feature type="domain" description="STAS" evidence="3">
    <location>
        <begin position="4"/>
        <end position="114"/>
    </location>
</feature>
<dbReference type="InterPro" id="IPR036513">
    <property type="entry name" value="STAS_dom_sf"/>
</dbReference>
<organism evidence="4">
    <name type="scientific">Tunturiibacter gelidiferens</name>
    <dbReference type="NCBI Taxonomy" id="3069689"/>
    <lineage>
        <taxon>Bacteria</taxon>
        <taxon>Pseudomonadati</taxon>
        <taxon>Acidobacteriota</taxon>
        <taxon>Terriglobia</taxon>
        <taxon>Terriglobales</taxon>
        <taxon>Acidobacteriaceae</taxon>
        <taxon>Tunturiibacter</taxon>
    </lineage>
</organism>
<gene>
    <name evidence="4" type="ORF">RBB81_11315</name>
</gene>
<comment type="similarity">
    <text evidence="1 2">Belongs to the anti-sigma-factor antagonist family.</text>
</comment>
<evidence type="ECO:0000256" key="2">
    <source>
        <dbReference type="RuleBase" id="RU003749"/>
    </source>
</evidence>
<dbReference type="GO" id="GO:0043856">
    <property type="term" value="F:anti-sigma factor antagonist activity"/>
    <property type="evidence" value="ECO:0007669"/>
    <property type="project" value="InterPro"/>
</dbReference>
<dbReference type="InterPro" id="IPR003658">
    <property type="entry name" value="Anti-sigma_ant"/>
</dbReference>
<reference evidence="4" key="2">
    <citation type="journal article" date="2024" name="Environ. Microbiol.">
        <title>Genome analysis and description of Tunturibacter gen. nov. expands the diversity of Terriglobia in tundra soils.</title>
        <authorList>
            <person name="Messyasz A."/>
            <person name="Mannisto M.K."/>
            <person name="Kerkhof L.J."/>
            <person name="Haggblom M.M."/>
        </authorList>
    </citation>
    <scope>NUCLEOTIDE SEQUENCE</scope>
    <source>
        <strain evidence="4">M8UP39</strain>
    </source>
</reference>
<dbReference type="PROSITE" id="PS50801">
    <property type="entry name" value="STAS"/>
    <property type="match status" value="1"/>
</dbReference>
<dbReference type="AlphaFoldDB" id="A0AAU7Z7J3"/>
<name>A0AAU7Z7J3_9BACT</name>
<dbReference type="RefSeq" id="WP_353073776.1">
    <property type="nucleotide sequence ID" value="NZ_CP132938.1"/>
</dbReference>
<dbReference type="CDD" id="cd07043">
    <property type="entry name" value="STAS_anti-anti-sigma_factors"/>
    <property type="match status" value="1"/>
</dbReference>
<dbReference type="Gene3D" id="3.30.750.24">
    <property type="entry name" value="STAS domain"/>
    <property type="match status" value="1"/>
</dbReference>
<evidence type="ECO:0000259" key="3">
    <source>
        <dbReference type="PROSITE" id="PS50801"/>
    </source>
</evidence>
<dbReference type="NCBIfam" id="TIGR00377">
    <property type="entry name" value="ant_ant_sig"/>
    <property type="match status" value="1"/>
</dbReference>
<dbReference type="PANTHER" id="PTHR33495">
    <property type="entry name" value="ANTI-SIGMA FACTOR ANTAGONIST TM_1081-RELATED-RELATED"/>
    <property type="match status" value="1"/>
</dbReference>
<dbReference type="InterPro" id="IPR002645">
    <property type="entry name" value="STAS_dom"/>
</dbReference>
<evidence type="ECO:0000313" key="4">
    <source>
        <dbReference type="EMBL" id="XCB24486.1"/>
    </source>
</evidence>
<sequence>MNTLEINIRNHEGIEAVELSGALVLGVPVNNLRQKIDSLTAHGATRFVFNLTGISRMDSSGIGLLVMIMSSTKEAGGALKLVNPSKQVTQTLKMCNLLPLFEVFSEEQEAISSFSNPE</sequence>
<proteinExistence type="inferred from homology"/>
<dbReference type="EMBL" id="CP132938">
    <property type="protein sequence ID" value="XCB24486.1"/>
    <property type="molecule type" value="Genomic_DNA"/>
</dbReference>
<reference evidence="4" key="1">
    <citation type="submission" date="2023-08" db="EMBL/GenBank/DDBJ databases">
        <authorList>
            <person name="Messyasz A."/>
            <person name="Mannisto M.K."/>
            <person name="Kerkhof L.J."/>
            <person name="Haggblom M."/>
        </authorList>
    </citation>
    <scope>NUCLEOTIDE SEQUENCE</scope>
    <source>
        <strain evidence="4">M8UP39</strain>
    </source>
</reference>
<protein>
    <recommendedName>
        <fullName evidence="2">Anti-sigma factor antagonist</fullName>
    </recommendedName>
</protein>